<keyword evidence="1" id="KW-0805">Transcription regulation</keyword>
<comment type="caution">
    <text evidence="5">The sequence shown here is derived from an EMBL/GenBank/DDBJ whole genome shotgun (WGS) entry which is preliminary data.</text>
</comment>
<protein>
    <submittedName>
        <fullName evidence="5">Lrp/AsnC family transcriptional regulator</fullName>
    </submittedName>
</protein>
<evidence type="ECO:0000256" key="2">
    <source>
        <dbReference type="ARBA" id="ARBA00023125"/>
    </source>
</evidence>
<dbReference type="RefSeq" id="WP_160646476.1">
    <property type="nucleotide sequence ID" value="NZ_SIJB01000027.1"/>
</dbReference>
<dbReference type="Gene3D" id="1.10.10.10">
    <property type="entry name" value="Winged helix-like DNA-binding domain superfamily/Winged helix DNA-binding domain"/>
    <property type="match status" value="1"/>
</dbReference>
<proteinExistence type="predicted"/>
<dbReference type="InterPro" id="IPR036390">
    <property type="entry name" value="WH_DNA-bd_sf"/>
</dbReference>
<dbReference type="PANTHER" id="PTHR30154:SF34">
    <property type="entry name" value="TRANSCRIPTIONAL REGULATOR AZLB"/>
    <property type="match status" value="1"/>
</dbReference>
<dbReference type="AlphaFoldDB" id="A0A6N9Q4B3"/>
<name>A0A6N9Q4B3_9BACL</name>
<dbReference type="Pfam" id="PF13412">
    <property type="entry name" value="HTH_24"/>
    <property type="match status" value="1"/>
</dbReference>
<dbReference type="GO" id="GO:0043565">
    <property type="term" value="F:sequence-specific DNA binding"/>
    <property type="evidence" value="ECO:0007669"/>
    <property type="project" value="InterPro"/>
</dbReference>
<dbReference type="CDD" id="cd00090">
    <property type="entry name" value="HTH_ARSR"/>
    <property type="match status" value="1"/>
</dbReference>
<dbReference type="SUPFAM" id="SSF54909">
    <property type="entry name" value="Dimeric alpha+beta barrel"/>
    <property type="match status" value="1"/>
</dbReference>
<keyword evidence="3" id="KW-0804">Transcription</keyword>
<dbReference type="GO" id="GO:0005829">
    <property type="term" value="C:cytosol"/>
    <property type="evidence" value="ECO:0007669"/>
    <property type="project" value="TreeGrafter"/>
</dbReference>
<dbReference type="EMBL" id="SIJB01000027">
    <property type="protein sequence ID" value="NBI29668.1"/>
    <property type="molecule type" value="Genomic_DNA"/>
</dbReference>
<keyword evidence="2" id="KW-0238">DNA-binding</keyword>
<evidence type="ECO:0000256" key="1">
    <source>
        <dbReference type="ARBA" id="ARBA00023015"/>
    </source>
</evidence>
<gene>
    <name evidence="5" type="ORF">ERL59_11930</name>
</gene>
<sequence length="144" mass="16182">MDAIDKQIIQLLKHQGRMTNSEISKQTHLSIPAISERIKKLESKGIIDRFTVKINRESVGQTLLAFVNVIIDTTENITCFRQTIVQSDHVLECHHLAGEYDYLLKVAVEGTKGLEDFISNTLKGIKGVQKTSTTIVLSTLKEEM</sequence>
<dbReference type="SUPFAM" id="SSF46785">
    <property type="entry name" value="Winged helix' DNA-binding domain"/>
    <property type="match status" value="1"/>
</dbReference>
<dbReference type="SMART" id="SM00344">
    <property type="entry name" value="HTH_ASNC"/>
    <property type="match status" value="1"/>
</dbReference>
<evidence type="ECO:0000313" key="6">
    <source>
        <dbReference type="Proteomes" id="UP000448943"/>
    </source>
</evidence>
<dbReference type="InterPro" id="IPR019887">
    <property type="entry name" value="Tscrpt_reg_AsnC/Lrp_C"/>
</dbReference>
<dbReference type="Proteomes" id="UP000448943">
    <property type="component" value="Unassembled WGS sequence"/>
</dbReference>
<accession>A0A6N9Q4B3</accession>
<dbReference type="Pfam" id="PF01037">
    <property type="entry name" value="AsnC_trans_reg"/>
    <property type="match status" value="1"/>
</dbReference>
<dbReference type="InterPro" id="IPR019888">
    <property type="entry name" value="Tscrpt_reg_AsnC-like"/>
</dbReference>
<dbReference type="InterPro" id="IPR011008">
    <property type="entry name" value="Dimeric_a/b-barrel"/>
</dbReference>
<evidence type="ECO:0000259" key="4">
    <source>
        <dbReference type="PROSITE" id="PS50956"/>
    </source>
</evidence>
<feature type="domain" description="HTH asnC-type" evidence="4">
    <location>
        <begin position="1"/>
        <end position="62"/>
    </location>
</feature>
<dbReference type="PROSITE" id="PS50956">
    <property type="entry name" value="HTH_ASNC_2"/>
    <property type="match status" value="1"/>
</dbReference>
<dbReference type="GO" id="GO:0043200">
    <property type="term" value="P:response to amino acid"/>
    <property type="evidence" value="ECO:0007669"/>
    <property type="project" value="TreeGrafter"/>
</dbReference>
<organism evidence="5 6">
    <name type="scientific">Chengkuizengella marina</name>
    <dbReference type="NCBI Taxonomy" id="2507566"/>
    <lineage>
        <taxon>Bacteria</taxon>
        <taxon>Bacillati</taxon>
        <taxon>Bacillota</taxon>
        <taxon>Bacilli</taxon>
        <taxon>Bacillales</taxon>
        <taxon>Paenibacillaceae</taxon>
        <taxon>Chengkuizengella</taxon>
    </lineage>
</organism>
<dbReference type="OrthoDB" id="34294at2"/>
<dbReference type="InterPro" id="IPR036388">
    <property type="entry name" value="WH-like_DNA-bd_sf"/>
</dbReference>
<dbReference type="PRINTS" id="PR00033">
    <property type="entry name" value="HTHASNC"/>
</dbReference>
<dbReference type="InterPro" id="IPR000485">
    <property type="entry name" value="AsnC-type_HTH_dom"/>
</dbReference>
<dbReference type="Gene3D" id="3.30.70.920">
    <property type="match status" value="1"/>
</dbReference>
<dbReference type="PANTHER" id="PTHR30154">
    <property type="entry name" value="LEUCINE-RESPONSIVE REGULATORY PROTEIN"/>
    <property type="match status" value="1"/>
</dbReference>
<evidence type="ECO:0000313" key="5">
    <source>
        <dbReference type="EMBL" id="NBI29668.1"/>
    </source>
</evidence>
<reference evidence="5 6" key="1">
    <citation type="submission" date="2019-01" db="EMBL/GenBank/DDBJ databases">
        <title>Chengkuizengella sp. nov., isolated from deep-sea sediment of East Pacific Ocean.</title>
        <authorList>
            <person name="Yang J."/>
            <person name="Lai Q."/>
            <person name="Shao Z."/>
        </authorList>
    </citation>
    <scope>NUCLEOTIDE SEQUENCE [LARGE SCALE GENOMIC DNA]</scope>
    <source>
        <strain evidence="5 6">YPA3-1-1</strain>
    </source>
</reference>
<dbReference type="InterPro" id="IPR011991">
    <property type="entry name" value="ArsR-like_HTH"/>
</dbReference>
<keyword evidence="6" id="KW-1185">Reference proteome</keyword>
<evidence type="ECO:0000256" key="3">
    <source>
        <dbReference type="ARBA" id="ARBA00023163"/>
    </source>
</evidence>